<feature type="transmembrane region" description="Helical" evidence="6">
    <location>
        <begin position="115"/>
        <end position="134"/>
    </location>
</feature>
<feature type="transmembrane region" description="Helical" evidence="6">
    <location>
        <begin position="307"/>
        <end position="325"/>
    </location>
</feature>
<protein>
    <submittedName>
        <fullName evidence="7">Permease YjgP/YjgQ family protein</fullName>
    </submittedName>
</protein>
<dbReference type="PANTHER" id="PTHR33529">
    <property type="entry name" value="SLR0882 PROTEIN-RELATED"/>
    <property type="match status" value="1"/>
</dbReference>
<evidence type="ECO:0000256" key="5">
    <source>
        <dbReference type="ARBA" id="ARBA00023136"/>
    </source>
</evidence>
<dbReference type="AlphaFoldDB" id="E0UID7"/>
<keyword evidence="8" id="KW-1185">Reference proteome</keyword>
<keyword evidence="5 6" id="KW-0472">Membrane</keyword>
<dbReference type="PANTHER" id="PTHR33529:SF6">
    <property type="entry name" value="YJGP_YJGQ FAMILY PERMEASE"/>
    <property type="match status" value="1"/>
</dbReference>
<proteinExistence type="predicted"/>
<dbReference type="RefSeq" id="WP_013324943.1">
    <property type="nucleotide sequence ID" value="NC_014501.1"/>
</dbReference>
<dbReference type="Proteomes" id="UP000008206">
    <property type="component" value="Chromosome"/>
</dbReference>
<dbReference type="InterPro" id="IPR005495">
    <property type="entry name" value="LptG/LptF_permease"/>
</dbReference>
<dbReference type="eggNOG" id="COG0795">
    <property type="taxonomic scope" value="Bacteria"/>
</dbReference>
<accession>E0UID7</accession>
<dbReference type="GO" id="GO:0015920">
    <property type="term" value="P:lipopolysaccharide transport"/>
    <property type="evidence" value="ECO:0007669"/>
    <property type="project" value="TreeGrafter"/>
</dbReference>
<keyword evidence="3 6" id="KW-0812">Transmembrane</keyword>
<dbReference type="OrthoDB" id="9780716at2"/>
<keyword evidence="4 6" id="KW-1133">Transmembrane helix</keyword>
<evidence type="ECO:0000256" key="4">
    <source>
        <dbReference type="ARBA" id="ARBA00022989"/>
    </source>
</evidence>
<evidence type="ECO:0000256" key="2">
    <source>
        <dbReference type="ARBA" id="ARBA00022475"/>
    </source>
</evidence>
<gene>
    <name evidence="7" type="ordered locus">Cyan7822_5016</name>
</gene>
<dbReference type="STRING" id="497965.Cyan7822_5016"/>
<name>E0UID7_GLOV7</name>
<dbReference type="Pfam" id="PF03739">
    <property type="entry name" value="LptF_LptG"/>
    <property type="match status" value="1"/>
</dbReference>
<feature type="transmembrane region" description="Helical" evidence="6">
    <location>
        <begin position="21"/>
        <end position="49"/>
    </location>
</feature>
<feature type="transmembrane region" description="Helical" evidence="6">
    <location>
        <begin position="76"/>
        <end position="94"/>
    </location>
</feature>
<reference evidence="8" key="1">
    <citation type="journal article" date="2011" name="MBio">
        <title>Novel metabolic attributes of the genus Cyanothece, comprising a group of unicellular nitrogen-fixing Cyanobacteria.</title>
        <authorList>
            <person name="Bandyopadhyay A."/>
            <person name="Elvitigala T."/>
            <person name="Welsh E."/>
            <person name="Stockel J."/>
            <person name="Liberton M."/>
            <person name="Min H."/>
            <person name="Sherman L.A."/>
            <person name="Pakrasi H.B."/>
        </authorList>
    </citation>
    <scope>NUCLEOTIDE SEQUENCE [LARGE SCALE GENOMIC DNA]</scope>
    <source>
        <strain evidence="8">PCC 7822</strain>
    </source>
</reference>
<comment type="subcellular location">
    <subcellularLocation>
        <location evidence="1">Cell membrane</location>
        <topology evidence="1">Multi-pass membrane protein</topology>
    </subcellularLocation>
</comment>
<organism evidence="7 8">
    <name type="scientific">Gloeothece verrucosa (strain PCC 7822)</name>
    <name type="common">Cyanothece sp. (strain PCC 7822)</name>
    <dbReference type="NCBI Taxonomy" id="497965"/>
    <lineage>
        <taxon>Bacteria</taxon>
        <taxon>Bacillati</taxon>
        <taxon>Cyanobacteriota</taxon>
        <taxon>Cyanophyceae</taxon>
        <taxon>Oscillatoriophycideae</taxon>
        <taxon>Chroococcales</taxon>
        <taxon>Aphanothecaceae</taxon>
        <taxon>Gloeothece</taxon>
        <taxon>Gloeothece verrucosa</taxon>
    </lineage>
</organism>
<dbReference type="HOGENOM" id="CLU_028799_3_1_3"/>
<evidence type="ECO:0000256" key="1">
    <source>
        <dbReference type="ARBA" id="ARBA00004651"/>
    </source>
</evidence>
<feature type="transmembrane region" description="Helical" evidence="6">
    <location>
        <begin position="337"/>
        <end position="362"/>
    </location>
</feature>
<keyword evidence="2" id="KW-1003">Cell membrane</keyword>
<evidence type="ECO:0000256" key="3">
    <source>
        <dbReference type="ARBA" id="ARBA00022692"/>
    </source>
</evidence>
<dbReference type="EMBL" id="CP002198">
    <property type="protein sequence ID" value="ADN16905.1"/>
    <property type="molecule type" value="Genomic_DNA"/>
</dbReference>
<evidence type="ECO:0000313" key="8">
    <source>
        <dbReference type="Proteomes" id="UP000008206"/>
    </source>
</evidence>
<evidence type="ECO:0000256" key="6">
    <source>
        <dbReference type="SAM" id="Phobius"/>
    </source>
</evidence>
<feature type="transmembrane region" description="Helical" evidence="6">
    <location>
        <begin position="368"/>
        <end position="387"/>
    </location>
</feature>
<evidence type="ECO:0000313" key="7">
    <source>
        <dbReference type="EMBL" id="ADN16905.1"/>
    </source>
</evidence>
<sequence length="388" mass="43350">MKSDVFKFSARLIPKIPSVDSYVFMELFIPFLFGMGLFTSLGIAIGTLFDIVRKVTESGLSISIALQILMLKMPEFVVLAFPMSILLATLMGYSRLASDSELIAFRSIGISPYRLLVPSLILSLMVTGTTFFFSDYVAPQATQQAKSILADALKQDKPLQVEDNIIYPEYKKITQDNGRDQTILTRLFYAEKFDGQQMQGLTILDRSQPGVNQIVTSQSAIWNVDQNSWDFYNGTIYLIAPDGSYRNIVRFEHQQLDLPRAPLDIAKRKQNPADMSIAEAKEYLKIVKLSKNDQRARKVEVRIQEKYALPFVCIVFGLIGSAIGLKPQNTNKATSFGVCIVLIFSYYLLSFITSSMGIWGIVTPTVSAWLPNILGLLAAMSLLVQTAK</sequence>
<dbReference type="GO" id="GO:0043190">
    <property type="term" value="C:ATP-binding cassette (ABC) transporter complex"/>
    <property type="evidence" value="ECO:0007669"/>
    <property type="project" value="TreeGrafter"/>
</dbReference>
<dbReference type="KEGG" id="cyj:Cyan7822_5016"/>